<feature type="compositionally biased region" description="Basic and acidic residues" evidence="1">
    <location>
        <begin position="1"/>
        <end position="10"/>
    </location>
</feature>
<dbReference type="Proteomes" id="UP000813427">
    <property type="component" value="Unassembled WGS sequence"/>
</dbReference>
<sequence length="187" mass="20041">MSPGVVKEEILGSSEGNPTNRGSSRSCFAFWGSGGSYSTLSPISSRHTEVADHQSLYPAVVRKRGTLCTFILVLNAQLDMIQIPHVLLLGGVGTIANDRLLIKGISGKPPIQTVWGLDTAILSIAAANNIPEFNVLREQLEDVLDIHAPSLNDARAFKDVAYSVVRRAARLSAIPLVAIIIQCGIIK</sequence>
<protein>
    <recommendedName>
        <fullName evidence="2">Hexokinase C-terminal domain-containing protein</fullName>
    </recommendedName>
</protein>
<keyword evidence="4" id="KW-1185">Reference proteome</keyword>
<organism evidence="3 4">
    <name type="scientific">Fusarium tricinctum</name>
    <dbReference type="NCBI Taxonomy" id="61284"/>
    <lineage>
        <taxon>Eukaryota</taxon>
        <taxon>Fungi</taxon>
        <taxon>Dikarya</taxon>
        <taxon>Ascomycota</taxon>
        <taxon>Pezizomycotina</taxon>
        <taxon>Sordariomycetes</taxon>
        <taxon>Hypocreomycetidae</taxon>
        <taxon>Hypocreales</taxon>
        <taxon>Nectriaceae</taxon>
        <taxon>Fusarium</taxon>
        <taxon>Fusarium tricinctum species complex</taxon>
    </lineage>
</organism>
<evidence type="ECO:0000259" key="2">
    <source>
        <dbReference type="Pfam" id="PF03727"/>
    </source>
</evidence>
<gene>
    <name evidence="3" type="ORF">BKA59DRAFT_536466</name>
</gene>
<evidence type="ECO:0000256" key="1">
    <source>
        <dbReference type="SAM" id="MobiDB-lite"/>
    </source>
</evidence>
<dbReference type="OrthoDB" id="10386839at2759"/>
<name>A0A8K0W6N9_9HYPO</name>
<comment type="caution">
    <text evidence="3">The sequence shown here is derived from an EMBL/GenBank/DDBJ whole genome shotgun (WGS) entry which is preliminary data.</text>
</comment>
<feature type="domain" description="Hexokinase C-terminal" evidence="2">
    <location>
        <begin position="99"/>
        <end position="183"/>
    </location>
</feature>
<dbReference type="SUPFAM" id="SSF53067">
    <property type="entry name" value="Actin-like ATPase domain"/>
    <property type="match status" value="1"/>
</dbReference>
<proteinExistence type="predicted"/>
<dbReference type="Pfam" id="PF03727">
    <property type="entry name" value="Hexokinase_2"/>
    <property type="match status" value="1"/>
</dbReference>
<dbReference type="GO" id="GO:0005524">
    <property type="term" value="F:ATP binding"/>
    <property type="evidence" value="ECO:0007669"/>
    <property type="project" value="InterPro"/>
</dbReference>
<evidence type="ECO:0000313" key="3">
    <source>
        <dbReference type="EMBL" id="KAH7231197.1"/>
    </source>
</evidence>
<dbReference type="GO" id="GO:0016773">
    <property type="term" value="F:phosphotransferase activity, alcohol group as acceptor"/>
    <property type="evidence" value="ECO:0007669"/>
    <property type="project" value="InterPro"/>
</dbReference>
<feature type="region of interest" description="Disordered" evidence="1">
    <location>
        <begin position="1"/>
        <end position="22"/>
    </location>
</feature>
<dbReference type="EMBL" id="JAGPXF010000009">
    <property type="protein sequence ID" value="KAH7231197.1"/>
    <property type="molecule type" value="Genomic_DNA"/>
</dbReference>
<dbReference type="InterPro" id="IPR043129">
    <property type="entry name" value="ATPase_NBD"/>
</dbReference>
<dbReference type="Gene3D" id="3.40.367.20">
    <property type="match status" value="1"/>
</dbReference>
<reference evidence="3" key="1">
    <citation type="journal article" date="2021" name="Nat. Commun.">
        <title>Genetic determinants of endophytism in the Arabidopsis root mycobiome.</title>
        <authorList>
            <person name="Mesny F."/>
            <person name="Miyauchi S."/>
            <person name="Thiergart T."/>
            <person name="Pickel B."/>
            <person name="Atanasova L."/>
            <person name="Karlsson M."/>
            <person name="Huettel B."/>
            <person name="Barry K.W."/>
            <person name="Haridas S."/>
            <person name="Chen C."/>
            <person name="Bauer D."/>
            <person name="Andreopoulos W."/>
            <person name="Pangilinan J."/>
            <person name="LaButti K."/>
            <person name="Riley R."/>
            <person name="Lipzen A."/>
            <person name="Clum A."/>
            <person name="Drula E."/>
            <person name="Henrissat B."/>
            <person name="Kohler A."/>
            <person name="Grigoriev I.V."/>
            <person name="Martin F.M."/>
            <person name="Hacquard S."/>
        </authorList>
    </citation>
    <scope>NUCLEOTIDE SEQUENCE</scope>
    <source>
        <strain evidence="3">MPI-SDFR-AT-0068</strain>
    </source>
</reference>
<evidence type="ECO:0000313" key="4">
    <source>
        <dbReference type="Proteomes" id="UP000813427"/>
    </source>
</evidence>
<dbReference type="AlphaFoldDB" id="A0A8K0W6N9"/>
<dbReference type="GO" id="GO:0005975">
    <property type="term" value="P:carbohydrate metabolic process"/>
    <property type="evidence" value="ECO:0007669"/>
    <property type="project" value="InterPro"/>
</dbReference>
<accession>A0A8K0W6N9</accession>
<dbReference type="InterPro" id="IPR022673">
    <property type="entry name" value="Hexokinase_C"/>
</dbReference>